<dbReference type="InterPro" id="IPR012944">
    <property type="entry name" value="SusD_RagB_dom"/>
</dbReference>
<dbReference type="Gene3D" id="1.25.40.390">
    <property type="match status" value="1"/>
</dbReference>
<proteinExistence type="inferred from homology"/>
<gene>
    <name evidence="8" type="ORF">BC349_10165</name>
</gene>
<organism evidence="8 9">
    <name type="scientific">Flavihumibacter stibioxidans</name>
    <dbReference type="NCBI Taxonomy" id="1834163"/>
    <lineage>
        <taxon>Bacteria</taxon>
        <taxon>Pseudomonadati</taxon>
        <taxon>Bacteroidota</taxon>
        <taxon>Chitinophagia</taxon>
        <taxon>Chitinophagales</taxon>
        <taxon>Chitinophagaceae</taxon>
        <taxon>Flavihumibacter</taxon>
    </lineage>
</organism>
<dbReference type="Proteomes" id="UP000765802">
    <property type="component" value="Unassembled WGS sequence"/>
</dbReference>
<evidence type="ECO:0000259" key="7">
    <source>
        <dbReference type="Pfam" id="PF14322"/>
    </source>
</evidence>
<keyword evidence="4" id="KW-0472">Membrane</keyword>
<dbReference type="InterPro" id="IPR011990">
    <property type="entry name" value="TPR-like_helical_dom_sf"/>
</dbReference>
<dbReference type="PROSITE" id="PS51257">
    <property type="entry name" value="PROKAR_LIPOPROTEIN"/>
    <property type="match status" value="1"/>
</dbReference>
<dbReference type="Pfam" id="PF07980">
    <property type="entry name" value="SusD_RagB"/>
    <property type="match status" value="1"/>
</dbReference>
<evidence type="ECO:0000256" key="1">
    <source>
        <dbReference type="ARBA" id="ARBA00004442"/>
    </source>
</evidence>
<evidence type="ECO:0000256" key="2">
    <source>
        <dbReference type="ARBA" id="ARBA00006275"/>
    </source>
</evidence>
<accession>A0ABR7M8P9</accession>
<comment type="subcellular location">
    <subcellularLocation>
        <location evidence="1">Cell outer membrane</location>
    </subcellularLocation>
</comment>
<dbReference type="EMBL" id="MBUA01000012">
    <property type="protein sequence ID" value="MBC6491398.1"/>
    <property type="molecule type" value="Genomic_DNA"/>
</dbReference>
<dbReference type="InterPro" id="IPR033985">
    <property type="entry name" value="SusD-like_N"/>
</dbReference>
<keyword evidence="3" id="KW-0732">Signal</keyword>
<sequence>MKKYIFYISAAAALGLTGCSKDFIELAPVSQNNVVNFYKTAADMKIAVNAAYGALQYSGQYFSAMHEIAEVRSDNTGILDVQTGLNVVEIDIFTNQSSNTLLNNMWNDHYRGIQQCNIVIDRIDAINMDAATRDRYVGEVKFLRALMYFNMVRTFGDLPLVIKEIRNPEEGYAYTREPVDAVYAQIIADLKEAEAKLPAIYTGTEIGRATSGAAKSLLGKVYLTRKDFTAAAAKLKEVIDGTATSKYMLLSNYEDIFKVTNENHRESIFDVQFKKGGTGEGSPFTNQFAPRSSGVIVSKVGPGLGYNIPTQDMEDAYETGDLRKDLSMANGYMNGASFVASKYIKKYLDVPFQANDADNNWPVLRYADVLLMYAEALNELGYVADGPAFDYLNQIRTRAGLQPKTAVNAEPSLQIADQAAFRLAIEQERRVELAFENHRWFDLVRTDRAIAVMAAHGISIQPYQLLYPIPQSQIDINPEMIKQNPGYQ</sequence>
<dbReference type="Pfam" id="PF14322">
    <property type="entry name" value="SusD-like_3"/>
    <property type="match status" value="1"/>
</dbReference>
<dbReference type="CDD" id="cd08977">
    <property type="entry name" value="SusD"/>
    <property type="match status" value="1"/>
</dbReference>
<name>A0ABR7M8P9_9BACT</name>
<evidence type="ECO:0000256" key="5">
    <source>
        <dbReference type="ARBA" id="ARBA00023237"/>
    </source>
</evidence>
<comment type="caution">
    <text evidence="8">The sequence shown here is derived from an EMBL/GenBank/DDBJ whole genome shotgun (WGS) entry which is preliminary data.</text>
</comment>
<keyword evidence="9" id="KW-1185">Reference proteome</keyword>
<keyword evidence="5" id="KW-0998">Cell outer membrane</keyword>
<comment type="similarity">
    <text evidence="2">Belongs to the SusD family.</text>
</comment>
<feature type="domain" description="SusD-like N-terminal" evidence="7">
    <location>
        <begin position="25"/>
        <end position="223"/>
    </location>
</feature>
<evidence type="ECO:0000256" key="4">
    <source>
        <dbReference type="ARBA" id="ARBA00023136"/>
    </source>
</evidence>
<protein>
    <submittedName>
        <fullName evidence="8">Glycan metabolism protein</fullName>
    </submittedName>
</protein>
<feature type="domain" description="RagB/SusD" evidence="6">
    <location>
        <begin position="344"/>
        <end position="487"/>
    </location>
</feature>
<dbReference type="SUPFAM" id="SSF48452">
    <property type="entry name" value="TPR-like"/>
    <property type="match status" value="1"/>
</dbReference>
<evidence type="ECO:0000256" key="3">
    <source>
        <dbReference type="ARBA" id="ARBA00022729"/>
    </source>
</evidence>
<evidence type="ECO:0000313" key="9">
    <source>
        <dbReference type="Proteomes" id="UP000765802"/>
    </source>
</evidence>
<dbReference type="RefSeq" id="WP_187256691.1">
    <property type="nucleotide sequence ID" value="NZ_JBHULF010000014.1"/>
</dbReference>
<evidence type="ECO:0000259" key="6">
    <source>
        <dbReference type="Pfam" id="PF07980"/>
    </source>
</evidence>
<reference evidence="8 9" key="1">
    <citation type="submission" date="2016-07" db="EMBL/GenBank/DDBJ databases">
        <title>Genome analysis of Flavihumibacter stibioxidans YS-17.</title>
        <authorList>
            <person name="Shi K."/>
            <person name="Han Y."/>
            <person name="Wang G."/>
        </authorList>
    </citation>
    <scope>NUCLEOTIDE SEQUENCE [LARGE SCALE GENOMIC DNA]</scope>
    <source>
        <strain evidence="8 9">YS-17</strain>
    </source>
</reference>
<evidence type="ECO:0000313" key="8">
    <source>
        <dbReference type="EMBL" id="MBC6491398.1"/>
    </source>
</evidence>